<comment type="caution">
    <text evidence="1">The sequence shown here is derived from an EMBL/GenBank/DDBJ whole genome shotgun (WGS) entry which is preliminary data.</text>
</comment>
<accession>A0A7W7KFH8</accession>
<dbReference type="RefSeq" id="WP_184585623.1">
    <property type="nucleotide sequence ID" value="NZ_JACHLI010000001.1"/>
</dbReference>
<organism evidence="1 2">
    <name type="scientific">Pseudomonas nitroreducens</name>
    <dbReference type="NCBI Taxonomy" id="46680"/>
    <lineage>
        <taxon>Bacteria</taxon>
        <taxon>Pseudomonadati</taxon>
        <taxon>Pseudomonadota</taxon>
        <taxon>Gammaproteobacteria</taxon>
        <taxon>Pseudomonadales</taxon>
        <taxon>Pseudomonadaceae</taxon>
        <taxon>Pseudomonas</taxon>
    </lineage>
</organism>
<dbReference type="AlphaFoldDB" id="A0A7W7KFH8"/>
<dbReference type="EMBL" id="JACHLI010000001">
    <property type="protein sequence ID" value="MBB4861354.1"/>
    <property type="molecule type" value="Genomic_DNA"/>
</dbReference>
<reference evidence="1 2" key="1">
    <citation type="submission" date="2020-08" db="EMBL/GenBank/DDBJ databases">
        <title>Functional genomics of gut bacteria from endangered species of beetles.</title>
        <authorList>
            <person name="Carlos-Shanley C."/>
        </authorList>
    </citation>
    <scope>NUCLEOTIDE SEQUENCE [LARGE SCALE GENOMIC DNA]</scope>
    <source>
        <strain evidence="1 2">S00179</strain>
    </source>
</reference>
<gene>
    <name evidence="1" type="ORF">HNP46_000165</name>
</gene>
<dbReference type="Proteomes" id="UP000566995">
    <property type="component" value="Unassembled WGS sequence"/>
</dbReference>
<proteinExistence type="predicted"/>
<name>A0A7W7KFH8_PSENT</name>
<protein>
    <recommendedName>
        <fullName evidence="3">DUF3631 domain-containing protein</fullName>
    </recommendedName>
</protein>
<evidence type="ECO:0000313" key="2">
    <source>
        <dbReference type="Proteomes" id="UP000566995"/>
    </source>
</evidence>
<evidence type="ECO:0000313" key="1">
    <source>
        <dbReference type="EMBL" id="MBB4861354.1"/>
    </source>
</evidence>
<evidence type="ECO:0008006" key="3">
    <source>
        <dbReference type="Google" id="ProtNLM"/>
    </source>
</evidence>
<sequence length="593" mass="66194">MDTPFELAMNLFGPGEAGEGLITLGFFLGEVEAQTIQDSIPSWFSPSFEGIAEIVLEVMTEKGLLNGARYQEHLDVWRKHVMELTGEGKEVIQRIGYEPVDLGSAFLDGHLYYPVQTLIRKSSFGQGGPVNSSERIDVVVIRSDRTLLEIRESKDEHGRRTGITRLDDGTLLQKYPAGSDHATWSWESIQSYLREDYPRKPIANLAMRIVRHLRKAAWLPDENDYWVLTCTVICSYVQAIFDAVPLILLNGSHNSGKSQLGVAMKAVSCNAVMIGMVSPSSMMRLMDEARGLVVIDDLESIGGADKSKGKEKFSDMMQTLKLSYKKETAKKVITNQHRTSETMNFFGVKVISNTEGVDEILGSRMLHVSTSQIPKHEVDDFLQRSGVSESELRVLRDDLHTWAFDHVAEINEIYQEELAGASEREKEIAAPLRTIARLIRLEGVLQAVEEAVGRKALAQRTFSSAEDGLKAVLNGLAGEGRAAVSVIEIALRLRAVMRVPITRRNPPVWTKSDWVSKKARSLGYIDEDLGRTRIYGYQTKQLKISPEKRLENGAMELSEAKIDTFCGGCKRCPYNKLQCEIMPGRLKKEGVLG</sequence>